<organism evidence="1 2">
    <name type="scientific">Saprolegnia parasitica (strain CBS 223.65)</name>
    <dbReference type="NCBI Taxonomy" id="695850"/>
    <lineage>
        <taxon>Eukaryota</taxon>
        <taxon>Sar</taxon>
        <taxon>Stramenopiles</taxon>
        <taxon>Oomycota</taxon>
        <taxon>Saprolegniomycetes</taxon>
        <taxon>Saprolegniales</taxon>
        <taxon>Saprolegniaceae</taxon>
        <taxon>Saprolegnia</taxon>
    </lineage>
</organism>
<dbReference type="InterPro" id="IPR052986">
    <property type="entry name" value="VLIG_GTPase"/>
</dbReference>
<dbReference type="AlphaFoldDB" id="A0A067CCE2"/>
<dbReference type="OrthoDB" id="167077at2759"/>
<reference evidence="1 2" key="1">
    <citation type="journal article" date="2013" name="PLoS Genet.">
        <title>Distinctive expansion of potential virulence genes in the genome of the oomycete fish pathogen Saprolegnia parasitica.</title>
        <authorList>
            <person name="Jiang R.H."/>
            <person name="de Bruijn I."/>
            <person name="Haas B.J."/>
            <person name="Belmonte R."/>
            <person name="Lobach L."/>
            <person name="Christie J."/>
            <person name="van den Ackerveken G."/>
            <person name="Bottin A."/>
            <person name="Bulone V."/>
            <person name="Diaz-Moreno S.M."/>
            <person name="Dumas B."/>
            <person name="Fan L."/>
            <person name="Gaulin E."/>
            <person name="Govers F."/>
            <person name="Grenville-Briggs L.J."/>
            <person name="Horner N.R."/>
            <person name="Levin J.Z."/>
            <person name="Mammella M."/>
            <person name="Meijer H.J."/>
            <person name="Morris P."/>
            <person name="Nusbaum C."/>
            <person name="Oome S."/>
            <person name="Phillips A.J."/>
            <person name="van Rooyen D."/>
            <person name="Rzeszutek E."/>
            <person name="Saraiva M."/>
            <person name="Secombes C.J."/>
            <person name="Seidl M.F."/>
            <person name="Snel B."/>
            <person name="Stassen J.H."/>
            <person name="Sykes S."/>
            <person name="Tripathy S."/>
            <person name="van den Berg H."/>
            <person name="Vega-Arreguin J.C."/>
            <person name="Wawra S."/>
            <person name="Young S.K."/>
            <person name="Zeng Q."/>
            <person name="Dieguez-Uribeondo J."/>
            <person name="Russ C."/>
            <person name="Tyler B.M."/>
            <person name="van West P."/>
        </authorList>
    </citation>
    <scope>NUCLEOTIDE SEQUENCE [LARGE SCALE GENOMIC DNA]</scope>
    <source>
        <strain evidence="1 2">CBS 223.65</strain>
    </source>
</reference>
<dbReference type="KEGG" id="spar:SPRG_08141"/>
<dbReference type="EMBL" id="KK583221">
    <property type="protein sequence ID" value="KDO26850.1"/>
    <property type="molecule type" value="Genomic_DNA"/>
</dbReference>
<name>A0A067CCE2_SAPPC</name>
<evidence type="ECO:0000313" key="1">
    <source>
        <dbReference type="EMBL" id="KDO26850.1"/>
    </source>
</evidence>
<dbReference type="GeneID" id="24130375"/>
<accession>A0A067CCE2</accession>
<gene>
    <name evidence="1" type="ORF">SPRG_08141</name>
</gene>
<dbReference type="PANTHER" id="PTHR14819:SF25">
    <property type="entry name" value="CHROMOSOME UNDETERMINED SCAFFOLD_52, WHOLE GENOME SHOTGUN SEQUENCE"/>
    <property type="match status" value="1"/>
</dbReference>
<dbReference type="VEuPathDB" id="FungiDB:SPRG_08141"/>
<proteinExistence type="predicted"/>
<protein>
    <submittedName>
        <fullName evidence="1">Uncharacterized protein</fullName>
    </submittedName>
</protein>
<keyword evidence="2" id="KW-1185">Reference proteome</keyword>
<dbReference type="Proteomes" id="UP000030745">
    <property type="component" value="Unassembled WGS sequence"/>
</dbReference>
<evidence type="ECO:0000313" key="2">
    <source>
        <dbReference type="Proteomes" id="UP000030745"/>
    </source>
</evidence>
<dbReference type="PANTHER" id="PTHR14819">
    <property type="entry name" value="GTP-BINDING"/>
    <property type="match status" value="1"/>
</dbReference>
<sequence length="317" mass="35124">MQAALDKDLLQLLRKREMDTVLKHINQPVEHAAGVTSRLVLAQVQECHFRVAKKLVRDVEESIVSASASARDTASKRSEAFVHALRLELQSRLKCSGTSALIESLPSVAGLVMNCDDQGPSVFSLRVHHVGRSVPQSLVARLKALDDRLNPSTMWSSLITEKIIQVIRNEAYGAADGIMPRCGKPCPRCKCPCTKALGHVSSTDGALHDTYHQPEGLTGVNWHGTNELVALSCATNVIKNCSVLFPSGKRSYKEFEAIYPGWALPRVTKFLPLREYIFANCQPELVQKYNKLKCSNIPASYAHDLGEIEKQIERLLR</sequence>
<dbReference type="RefSeq" id="XP_012202496.1">
    <property type="nucleotide sequence ID" value="XM_012347106.1"/>
</dbReference>